<proteinExistence type="predicted"/>
<feature type="transmembrane region" description="Helical" evidence="1">
    <location>
        <begin position="64"/>
        <end position="85"/>
    </location>
</feature>
<gene>
    <name evidence="2" type="ORF">BSU04_24355</name>
</gene>
<dbReference type="OrthoDB" id="9132691at2"/>
<keyword evidence="1" id="KW-0472">Membrane</keyword>
<reference evidence="3" key="1">
    <citation type="submission" date="2017-01" db="EMBL/GenBank/DDBJ databases">
        <title>Genome Analysis of Deinococcus marmoris KOPRI26562.</title>
        <authorList>
            <person name="Kim J.H."/>
            <person name="Oh H.-M."/>
        </authorList>
    </citation>
    <scope>NUCLEOTIDE SEQUENCE [LARGE SCALE GENOMIC DNA]</scope>
    <source>
        <strain evidence="3">PAMC 26633</strain>
    </source>
</reference>
<sequence length="105" mass="11463">MFVISLISRIRPVLRPAHHTFACNPSSGWAELYLTTPDKMCSRRFWAGVVRALLRKTGYAGGSLTPTVCLLIALTVAAVVITGGLSATSVGDELERAVRLSWWFV</sequence>
<organism evidence="2 3">
    <name type="scientific">Caballeronia sordidicola</name>
    <name type="common">Burkholderia sordidicola</name>
    <dbReference type="NCBI Taxonomy" id="196367"/>
    <lineage>
        <taxon>Bacteria</taxon>
        <taxon>Pseudomonadati</taxon>
        <taxon>Pseudomonadota</taxon>
        <taxon>Betaproteobacteria</taxon>
        <taxon>Burkholderiales</taxon>
        <taxon>Burkholderiaceae</taxon>
        <taxon>Caballeronia</taxon>
    </lineage>
</organism>
<evidence type="ECO:0000313" key="2">
    <source>
        <dbReference type="EMBL" id="OXC75851.1"/>
    </source>
</evidence>
<keyword evidence="1" id="KW-1133">Transmembrane helix</keyword>
<name>A0A226WXD6_CABSO</name>
<dbReference type="AlphaFoldDB" id="A0A226WXD6"/>
<keyword evidence="1" id="KW-0812">Transmembrane</keyword>
<evidence type="ECO:0000256" key="1">
    <source>
        <dbReference type="SAM" id="Phobius"/>
    </source>
</evidence>
<evidence type="ECO:0000313" key="3">
    <source>
        <dbReference type="Proteomes" id="UP000214720"/>
    </source>
</evidence>
<dbReference type="EMBL" id="MTHB01000159">
    <property type="protein sequence ID" value="OXC75851.1"/>
    <property type="molecule type" value="Genomic_DNA"/>
</dbReference>
<protein>
    <submittedName>
        <fullName evidence="2">Uncharacterized protein</fullName>
    </submittedName>
</protein>
<comment type="caution">
    <text evidence="2">The sequence shown here is derived from an EMBL/GenBank/DDBJ whole genome shotgun (WGS) entry which is preliminary data.</text>
</comment>
<dbReference type="Proteomes" id="UP000214720">
    <property type="component" value="Unassembled WGS sequence"/>
</dbReference>
<accession>A0A226WXD6</accession>
<dbReference type="RefSeq" id="WP_089162767.1">
    <property type="nucleotide sequence ID" value="NZ_MTHB01000159.1"/>
</dbReference>